<dbReference type="PANTHER" id="PTHR11409">
    <property type="entry name" value="ADENOSINE DEAMINASE"/>
    <property type="match status" value="1"/>
</dbReference>
<sequence length="902" mass="106086">MKIEIFREPLDLRAELLTLPFTSLLFNEEDPLEKIAQASPTSDKKGHPLNKFKEMLYQELNVTHHLRNLDEIDLLLQKYFPFKDLQESYLDTKDMSGFYMKHLSKLSRLFITHRNGKITFKYWGHEEDTLLGHYKGINKVAFWQSLNRCFSTDLLVFIHLLENNMDDETYLQSYRSTIHLEDKQLDQILQAGVADTHLHFSAGRNFALNWIRLTSPHLFPPSRMTNELWGRSIDERLFYICSINRVLLGLFLARREQGNLSQFYGKMRKIELMYKIAGMKSFRSEENLSDIFAQLIDELDLLHSDGDGHLHTELDSLYKLMPDEHSVENLFLFRALKYLQSGIKDTLFQRAFWNYIRIKNTVFRMQVQANHTRGLEYFQRFFKRSSKSRVSVNPFHHIRYILQTQFDNPYLRKLEVRLSPPTTGNYKEIMLDLARELIEFLRAYHNVTHDFEQRGKLVPALGVVYHLIKSKDNKETEKCWMDFFDSGDERSLYFRSIQKLYGAQMDAIVKLRESVPELSYYLVGVDAASNEKWTEPWVFTHIFRNARNSDKHRTIYQKAPYLPIQTLGITYHVGEDYRHILTALRHVDEVVEKFNLHAGDRIGHGAVLGVKPQEWILNNPVIVIPRIEYIENLLWLWGLEKKNETFSHIYLSNLEKEILYHAKFIYGEMDGIHVYSLWQAYEKKFNPELNLIAFNRYKPSEATSNFPSPRLFCNLVNPLEGQAWNVEKLFLAYHCKCYLTSMLEPIEVSVTSEDVLFYQQIQSHILVKVSSRGIVVETNPSSNTAITEVDHIFGHYIQELNSRGLKGEHKIENGLICTINTDDPVVFNTTISNEFAYIYYSLLEKGHAREDVLRWIDRIRFNGMRTCFIIDRQITNLERLKELERVIGELEELIENGISDEV</sequence>
<gene>
    <name evidence="1" type="ORF">GC098_21700</name>
</gene>
<reference evidence="1 2" key="1">
    <citation type="submission" date="2019-10" db="EMBL/GenBank/DDBJ databases">
        <title>Description of Paenibacillus terrestris sp. nov.</title>
        <authorList>
            <person name="Carlier A."/>
            <person name="Qi S."/>
        </authorList>
    </citation>
    <scope>NUCLEOTIDE SEQUENCE [LARGE SCALE GENOMIC DNA]</scope>
    <source>
        <strain evidence="1 2">LMG 31458</strain>
    </source>
</reference>
<dbReference type="InterPro" id="IPR006330">
    <property type="entry name" value="Ado/ade_deaminase"/>
</dbReference>
<dbReference type="Proteomes" id="UP000616779">
    <property type="component" value="Unassembled WGS sequence"/>
</dbReference>
<organism evidence="1 2">
    <name type="scientific">Paenibacillus phytorum</name>
    <dbReference type="NCBI Taxonomy" id="2654977"/>
    <lineage>
        <taxon>Bacteria</taxon>
        <taxon>Bacillati</taxon>
        <taxon>Bacillota</taxon>
        <taxon>Bacilli</taxon>
        <taxon>Bacillales</taxon>
        <taxon>Paenibacillaceae</taxon>
        <taxon>Paenibacillus</taxon>
    </lineage>
</organism>
<protein>
    <recommendedName>
        <fullName evidence="3">Adenosine deaminase domain-containing protein</fullName>
    </recommendedName>
</protein>
<evidence type="ECO:0008006" key="3">
    <source>
        <dbReference type="Google" id="ProtNLM"/>
    </source>
</evidence>
<dbReference type="PANTHER" id="PTHR11409:SF43">
    <property type="entry name" value="ADENOSINE DEAMINASE"/>
    <property type="match status" value="1"/>
</dbReference>
<dbReference type="SUPFAM" id="SSF51556">
    <property type="entry name" value="Metallo-dependent hydrolases"/>
    <property type="match status" value="1"/>
</dbReference>
<comment type="caution">
    <text evidence="1">The sequence shown here is derived from an EMBL/GenBank/DDBJ whole genome shotgun (WGS) entry which is preliminary data.</text>
</comment>
<proteinExistence type="predicted"/>
<accession>A0ABX1Y1J1</accession>
<evidence type="ECO:0000313" key="2">
    <source>
        <dbReference type="Proteomes" id="UP000616779"/>
    </source>
</evidence>
<dbReference type="EMBL" id="WHOA01000147">
    <property type="protein sequence ID" value="NOU73981.1"/>
    <property type="molecule type" value="Genomic_DNA"/>
</dbReference>
<dbReference type="RefSeq" id="WP_171645380.1">
    <property type="nucleotide sequence ID" value="NZ_WHOA01000147.1"/>
</dbReference>
<dbReference type="InterPro" id="IPR032466">
    <property type="entry name" value="Metal_Hydrolase"/>
</dbReference>
<evidence type="ECO:0000313" key="1">
    <source>
        <dbReference type="EMBL" id="NOU73981.1"/>
    </source>
</evidence>
<dbReference type="Gene3D" id="3.20.20.140">
    <property type="entry name" value="Metal-dependent hydrolases"/>
    <property type="match status" value="2"/>
</dbReference>
<name>A0ABX1Y1J1_9BACL</name>
<keyword evidence="2" id="KW-1185">Reference proteome</keyword>